<evidence type="ECO:0000313" key="2">
    <source>
        <dbReference type="EMBL" id="ALL70695.1"/>
    </source>
</evidence>
<name>A0A0P0RNZ6_9BURK</name>
<dbReference type="KEGG" id="bcai:K788_0004333"/>
<keyword evidence="2" id="KW-0614">Plasmid</keyword>
<feature type="domain" description="Dienelactone hydrolase" evidence="1">
    <location>
        <begin position="61"/>
        <end position="169"/>
    </location>
</feature>
<dbReference type="EMBL" id="CP012748">
    <property type="protein sequence ID" value="ALL70695.1"/>
    <property type="molecule type" value="Genomic_DNA"/>
</dbReference>
<dbReference type="Gene3D" id="3.40.50.1820">
    <property type="entry name" value="alpha/beta hydrolase"/>
    <property type="match status" value="1"/>
</dbReference>
<evidence type="ECO:0000313" key="3">
    <source>
        <dbReference type="Proteomes" id="UP000019146"/>
    </source>
</evidence>
<proteinExistence type="predicted"/>
<dbReference type="InterPro" id="IPR002925">
    <property type="entry name" value="Dienelactn_hydro"/>
</dbReference>
<dbReference type="PANTHER" id="PTHR46623">
    <property type="entry name" value="CARBOXYMETHYLENEBUTENOLIDASE-RELATED"/>
    <property type="match status" value="1"/>
</dbReference>
<dbReference type="Proteomes" id="UP000019146">
    <property type="component" value="Plasmid unnamed"/>
</dbReference>
<organism evidence="2 3">
    <name type="scientific">Paraburkholderia caribensis MBA4</name>
    <dbReference type="NCBI Taxonomy" id="1323664"/>
    <lineage>
        <taxon>Bacteria</taxon>
        <taxon>Pseudomonadati</taxon>
        <taxon>Pseudomonadota</taxon>
        <taxon>Betaproteobacteria</taxon>
        <taxon>Burkholderiales</taxon>
        <taxon>Burkholderiaceae</taxon>
        <taxon>Paraburkholderia</taxon>
    </lineage>
</organism>
<accession>A0A0P0RNZ6</accession>
<dbReference type="InterPro" id="IPR051049">
    <property type="entry name" value="Dienelactone_hydrolase-like"/>
</dbReference>
<gene>
    <name evidence="2" type="ORF">K788_0004333</name>
</gene>
<keyword evidence="2" id="KW-0378">Hydrolase</keyword>
<dbReference type="InterPro" id="IPR029058">
    <property type="entry name" value="AB_hydrolase_fold"/>
</dbReference>
<dbReference type="GO" id="GO:0016787">
    <property type="term" value="F:hydrolase activity"/>
    <property type="evidence" value="ECO:0007669"/>
    <property type="project" value="UniProtKB-KW"/>
</dbReference>
<dbReference type="AlphaFoldDB" id="A0A0P0RNZ6"/>
<protein>
    <submittedName>
        <fullName evidence="2">Dienelactone hydrolase</fullName>
    </submittedName>
</protein>
<reference evidence="2 3" key="1">
    <citation type="journal article" date="2014" name="Genome Announc.">
        <title>Draft Genome Sequence of the Haloacid-Degrading Burkholderia caribensis Strain MBA4.</title>
        <authorList>
            <person name="Pan Y."/>
            <person name="Kong K.F."/>
            <person name="Tsang J.S."/>
        </authorList>
    </citation>
    <scope>NUCLEOTIDE SEQUENCE [LARGE SCALE GENOMIC DNA]</scope>
    <source>
        <strain evidence="2 3">MBA4</strain>
        <plasmid evidence="3">Plasmid</plasmid>
    </source>
</reference>
<dbReference type="SUPFAM" id="SSF53474">
    <property type="entry name" value="alpha/beta-Hydrolases"/>
    <property type="match status" value="1"/>
</dbReference>
<dbReference type="PANTHER" id="PTHR46623:SF6">
    <property type="entry name" value="ALPHA_BETA-HYDROLASES SUPERFAMILY PROTEIN"/>
    <property type="match status" value="1"/>
</dbReference>
<geneLocation type="plasmid" evidence="3"/>
<dbReference type="Pfam" id="PF01738">
    <property type="entry name" value="DLH"/>
    <property type="match status" value="1"/>
</dbReference>
<evidence type="ECO:0000259" key="1">
    <source>
        <dbReference type="Pfam" id="PF01738"/>
    </source>
</evidence>
<sequence>MQPVGQEFEARKPWSSARTIGMKELCMNTRDVSVDDPLEDFSTWQFEFGGDSKKVYLAGAGPAVIVMPEVPGISPPVARFARWVRDAGFRVYMPSLFGRDGAVVDADEGAAVLQRLCISAEFSAMQSGRSSKVTHWVRALARHAHAECGGPGVGAVGMCFTGNFALTMMLDSALIAPVLAQPALPLNDPGGLEISPEELSQVRSRLDREGLKVVGLRFRDDPLCTAARFTAYRNALGEHFEGIVLPDEVANKDVAPFVAKYVPSPHSVLTQNLIDKEGEPTLKVRDQVLEFLKQRLQA</sequence>